<dbReference type="Proteomes" id="UP000199245">
    <property type="component" value="Unassembled WGS sequence"/>
</dbReference>
<organism evidence="1 2">
    <name type="scientific">Bradyrhizobium brasilense</name>
    <dbReference type="NCBI Taxonomy" id="1419277"/>
    <lineage>
        <taxon>Bacteria</taxon>
        <taxon>Pseudomonadati</taxon>
        <taxon>Pseudomonadota</taxon>
        <taxon>Alphaproteobacteria</taxon>
        <taxon>Hyphomicrobiales</taxon>
        <taxon>Nitrobacteraceae</taxon>
        <taxon>Bradyrhizobium</taxon>
    </lineage>
</organism>
<name>A0A1G7BRX0_9BRAD</name>
<protein>
    <submittedName>
        <fullName evidence="1">Acetyltransferase (GNAT) domain-containing protein</fullName>
    </submittedName>
</protein>
<dbReference type="SUPFAM" id="SSF55729">
    <property type="entry name" value="Acyl-CoA N-acyltransferases (Nat)"/>
    <property type="match status" value="1"/>
</dbReference>
<dbReference type="EMBL" id="FMZW01000023">
    <property type="protein sequence ID" value="SDE29819.1"/>
    <property type="molecule type" value="Genomic_DNA"/>
</dbReference>
<dbReference type="InterPro" id="IPR007434">
    <property type="entry name" value="FemAB-like"/>
</dbReference>
<proteinExistence type="predicted"/>
<dbReference type="Pfam" id="PF04339">
    <property type="entry name" value="FemAB_like"/>
    <property type="match status" value="1"/>
</dbReference>
<dbReference type="InterPro" id="IPR016181">
    <property type="entry name" value="Acyl_CoA_acyltransferase"/>
</dbReference>
<dbReference type="AlphaFoldDB" id="A0A1G7BRX0"/>
<gene>
    <name evidence="1" type="ORF">SAMN05216337_102379</name>
</gene>
<sequence length="417" mass="48149">MPEATTARLTSQIGDLTRREPTQCPPHLQVIVRNDLEHCPRWQFAFASERKDHRYYELVEDTLHPEFDYRYFLLKDAVDQVSAVQPFFLMDLDLLAGASPRFGVIIDAIRRVWPGLMRARALMVGCVAGEGHLDGDEACHRGCAELLASTIAIPARRLGARLIVLKEFPARYRPILDCLIAHGFTRIPSLPMTRLCIDYANFDDYMNHALNSATRKKLRKKFEATARASPSVEMNVVNDATPVIAQIYPLYFQVYQRSKLHFEKLTERYFCDLGRRMGDKVRFFLWRQNERIVAFAACMVHGDAIYAEYIGLDYDVALDLHLYHYVFRDMVSWAIANGYKWFRSSGLNYDPKLHLRHLLDPIDLYVRHTSAPINSVLKRILPVLEPTRYDETLAKFRNYRELWAQPETGLGSAEDTA</sequence>
<keyword evidence="1" id="KW-0808">Transferase</keyword>
<dbReference type="Gene3D" id="3.40.630.30">
    <property type="match status" value="1"/>
</dbReference>
<accession>A0A1G7BRX0</accession>
<reference evidence="1 2" key="1">
    <citation type="submission" date="2016-10" db="EMBL/GenBank/DDBJ databases">
        <authorList>
            <person name="de Groot N.N."/>
        </authorList>
    </citation>
    <scope>NUCLEOTIDE SEQUENCE [LARGE SCALE GENOMIC DNA]</scope>
    <source>
        <strain evidence="1 2">R5</strain>
    </source>
</reference>
<dbReference type="GO" id="GO:0016740">
    <property type="term" value="F:transferase activity"/>
    <property type="evidence" value="ECO:0007669"/>
    <property type="project" value="UniProtKB-KW"/>
</dbReference>
<evidence type="ECO:0000313" key="1">
    <source>
        <dbReference type="EMBL" id="SDE29819.1"/>
    </source>
</evidence>
<evidence type="ECO:0000313" key="2">
    <source>
        <dbReference type="Proteomes" id="UP000199245"/>
    </source>
</evidence>